<name>A0A8J3XY48_9ACTN</name>
<dbReference type="RefSeq" id="WP_203947626.1">
    <property type="nucleotide sequence ID" value="NZ_BOOR01000053.1"/>
</dbReference>
<keyword evidence="1" id="KW-1133">Transmembrane helix</keyword>
<reference evidence="2" key="1">
    <citation type="submission" date="2021-01" db="EMBL/GenBank/DDBJ databases">
        <title>Whole genome shotgun sequence of Planotetraspora thailandica NBRC 104271.</title>
        <authorList>
            <person name="Komaki H."/>
            <person name="Tamura T."/>
        </authorList>
    </citation>
    <scope>NUCLEOTIDE SEQUENCE</scope>
    <source>
        <strain evidence="2">NBRC 104271</strain>
    </source>
</reference>
<keyword evidence="3" id="KW-1185">Reference proteome</keyword>
<feature type="transmembrane region" description="Helical" evidence="1">
    <location>
        <begin position="92"/>
        <end position="111"/>
    </location>
</feature>
<organism evidence="2 3">
    <name type="scientific">Planotetraspora thailandica</name>
    <dbReference type="NCBI Taxonomy" id="487172"/>
    <lineage>
        <taxon>Bacteria</taxon>
        <taxon>Bacillati</taxon>
        <taxon>Actinomycetota</taxon>
        <taxon>Actinomycetes</taxon>
        <taxon>Streptosporangiales</taxon>
        <taxon>Streptosporangiaceae</taxon>
        <taxon>Planotetraspora</taxon>
    </lineage>
</organism>
<dbReference type="Proteomes" id="UP000605992">
    <property type="component" value="Unassembled WGS sequence"/>
</dbReference>
<dbReference type="EMBL" id="BOOR01000053">
    <property type="protein sequence ID" value="GII57499.1"/>
    <property type="molecule type" value="Genomic_DNA"/>
</dbReference>
<keyword evidence="1" id="KW-0472">Membrane</keyword>
<protein>
    <recommendedName>
        <fullName evidence="4">DUF1453 domain-containing protein</fullName>
    </recommendedName>
</protein>
<keyword evidence="1" id="KW-0812">Transmembrane</keyword>
<proteinExistence type="predicted"/>
<comment type="caution">
    <text evidence="2">The sequence shown here is derived from an EMBL/GenBank/DDBJ whole genome shotgun (WGS) entry which is preliminary data.</text>
</comment>
<evidence type="ECO:0000256" key="1">
    <source>
        <dbReference type="SAM" id="Phobius"/>
    </source>
</evidence>
<gene>
    <name evidence="2" type="ORF">Pth03_58880</name>
</gene>
<feature type="transmembrane region" description="Helical" evidence="1">
    <location>
        <begin position="52"/>
        <end position="71"/>
    </location>
</feature>
<dbReference type="AlphaFoldDB" id="A0A8J3XY48"/>
<evidence type="ECO:0008006" key="4">
    <source>
        <dbReference type="Google" id="ProtNLM"/>
    </source>
</evidence>
<accession>A0A8J3XY48</accession>
<evidence type="ECO:0000313" key="3">
    <source>
        <dbReference type="Proteomes" id="UP000605992"/>
    </source>
</evidence>
<sequence length="159" mass="16868">MTTSDLALIVGVTVLILVSQFSVRPVRPLTYLWVALLVARGCVPPGPARTTAAGIALLIAGLAVSVVFGVLRGRTMPMWRDQSGRLYRRGGQVTLLLWLATIAARLSLGAVGELAFGEPFNGNALWLGIGISFGVQHLVTTRYGRRVPVPAAPLRTPVG</sequence>
<evidence type="ECO:0000313" key="2">
    <source>
        <dbReference type="EMBL" id="GII57499.1"/>
    </source>
</evidence>